<dbReference type="InterPro" id="IPR038727">
    <property type="entry name" value="NadR/Ttd14_AAA_dom"/>
</dbReference>
<proteinExistence type="predicted"/>
<organism evidence="2 3">
    <name type="scientific">Hydrogenophaga defluvii</name>
    <dbReference type="NCBI Taxonomy" id="249410"/>
    <lineage>
        <taxon>Bacteria</taxon>
        <taxon>Pseudomonadati</taxon>
        <taxon>Pseudomonadota</taxon>
        <taxon>Betaproteobacteria</taxon>
        <taxon>Burkholderiales</taxon>
        <taxon>Comamonadaceae</taxon>
        <taxon>Hydrogenophaga</taxon>
    </lineage>
</organism>
<protein>
    <submittedName>
        <fullName evidence="2">AAA family ATPase</fullName>
    </submittedName>
</protein>
<dbReference type="Gene3D" id="3.40.50.300">
    <property type="entry name" value="P-loop containing nucleotide triphosphate hydrolases"/>
    <property type="match status" value="1"/>
</dbReference>
<keyword evidence="3" id="KW-1185">Reference proteome</keyword>
<dbReference type="RefSeq" id="WP_382203989.1">
    <property type="nucleotide sequence ID" value="NZ_JBHTBZ010000088.1"/>
</dbReference>
<dbReference type="InterPro" id="IPR052735">
    <property type="entry name" value="NAD_biosynth-regulator"/>
</dbReference>
<evidence type="ECO:0000259" key="1">
    <source>
        <dbReference type="Pfam" id="PF13521"/>
    </source>
</evidence>
<dbReference type="PANTHER" id="PTHR37512">
    <property type="entry name" value="TRIFUNCTIONAL NAD BIOSYNTHESIS/REGULATOR PROTEIN NADR"/>
    <property type="match status" value="1"/>
</dbReference>
<accession>A0ABW2SHV6</accession>
<dbReference type="Proteomes" id="UP001596457">
    <property type="component" value="Unassembled WGS sequence"/>
</dbReference>
<dbReference type="Pfam" id="PF13521">
    <property type="entry name" value="AAA_28"/>
    <property type="match status" value="1"/>
</dbReference>
<dbReference type="SUPFAM" id="SSF52540">
    <property type="entry name" value="P-loop containing nucleoside triphosphate hydrolases"/>
    <property type="match status" value="1"/>
</dbReference>
<evidence type="ECO:0000313" key="3">
    <source>
        <dbReference type="Proteomes" id="UP001596457"/>
    </source>
</evidence>
<sequence length="225" mass="24736">MNAAPFTVALLGAESTGKSHLTQALAQQLHGTHGLRVDVVEEHLRGWCEQHGRAPVQHEQTALAHTQSQLIALARARPGVQVVVADTTALMVAAYSEQYFNDLSLWPRALADHSTCDLTLLMGLDLPWVDDGLCRDSPAARQATDAILRTRLEQAGVTYQTVYGQGDSRTSQALRTVSARMGLTLSAQDPFWEQGRRPWNCEKCSDPACEHRLFRDLIAQRQPGG</sequence>
<reference evidence="3" key="1">
    <citation type="journal article" date="2019" name="Int. J. Syst. Evol. Microbiol.">
        <title>The Global Catalogue of Microorganisms (GCM) 10K type strain sequencing project: providing services to taxonomists for standard genome sequencing and annotation.</title>
        <authorList>
            <consortium name="The Broad Institute Genomics Platform"/>
            <consortium name="The Broad Institute Genome Sequencing Center for Infectious Disease"/>
            <person name="Wu L."/>
            <person name="Ma J."/>
        </authorList>
    </citation>
    <scope>NUCLEOTIDE SEQUENCE [LARGE SCALE GENOMIC DNA]</scope>
    <source>
        <strain evidence="3">CCUG 53903</strain>
    </source>
</reference>
<dbReference type="PANTHER" id="PTHR37512:SF1">
    <property type="entry name" value="NADR_TTD14 AAA DOMAIN-CONTAINING PROTEIN"/>
    <property type="match status" value="1"/>
</dbReference>
<gene>
    <name evidence="2" type="ORF">ACFQU0_20725</name>
</gene>
<feature type="domain" description="NadR/Ttd14 AAA" evidence="1">
    <location>
        <begin position="8"/>
        <end position="164"/>
    </location>
</feature>
<dbReference type="InterPro" id="IPR027417">
    <property type="entry name" value="P-loop_NTPase"/>
</dbReference>
<comment type="caution">
    <text evidence="2">The sequence shown here is derived from an EMBL/GenBank/DDBJ whole genome shotgun (WGS) entry which is preliminary data.</text>
</comment>
<evidence type="ECO:0000313" key="2">
    <source>
        <dbReference type="EMBL" id="MFC7462849.1"/>
    </source>
</evidence>
<name>A0ABW2SHV6_9BURK</name>
<dbReference type="EMBL" id="JBHTBZ010000088">
    <property type="protein sequence ID" value="MFC7462849.1"/>
    <property type="molecule type" value="Genomic_DNA"/>
</dbReference>